<dbReference type="Proteomes" id="UP001140096">
    <property type="component" value="Unassembled WGS sequence"/>
</dbReference>
<protein>
    <submittedName>
        <fullName evidence="1">Uncharacterized protein</fullName>
    </submittedName>
</protein>
<name>A0ACC1KR64_9FUNG</name>
<evidence type="ECO:0000313" key="1">
    <source>
        <dbReference type="EMBL" id="KAJ2793224.1"/>
    </source>
</evidence>
<keyword evidence="2" id="KW-1185">Reference proteome</keyword>
<evidence type="ECO:0000313" key="2">
    <source>
        <dbReference type="Proteomes" id="UP001140096"/>
    </source>
</evidence>
<sequence>MALRSTNNDSRGMDRDFAAATASEAKLRGMRHAGPAKSPAMSEILYGSDKHGHHFQQHRSGFSSTSSPQIPDSGRGFYSGDDSSQAGAS</sequence>
<organism evidence="1 2">
    <name type="scientific">Coemansia furcata</name>
    <dbReference type="NCBI Taxonomy" id="417177"/>
    <lineage>
        <taxon>Eukaryota</taxon>
        <taxon>Fungi</taxon>
        <taxon>Fungi incertae sedis</taxon>
        <taxon>Zoopagomycota</taxon>
        <taxon>Kickxellomycotina</taxon>
        <taxon>Kickxellomycetes</taxon>
        <taxon>Kickxellales</taxon>
        <taxon>Kickxellaceae</taxon>
        <taxon>Coemansia</taxon>
    </lineage>
</organism>
<dbReference type="EMBL" id="JANBUP010004790">
    <property type="protein sequence ID" value="KAJ2793224.1"/>
    <property type="molecule type" value="Genomic_DNA"/>
</dbReference>
<gene>
    <name evidence="1" type="ORF">H4S07_007119</name>
</gene>
<reference evidence="1" key="1">
    <citation type="submission" date="2022-07" db="EMBL/GenBank/DDBJ databases">
        <title>Phylogenomic reconstructions and comparative analyses of Kickxellomycotina fungi.</title>
        <authorList>
            <person name="Reynolds N.K."/>
            <person name="Stajich J.E."/>
            <person name="Barry K."/>
            <person name="Grigoriev I.V."/>
            <person name="Crous P."/>
            <person name="Smith M.E."/>
        </authorList>
    </citation>
    <scope>NUCLEOTIDE SEQUENCE</scope>
    <source>
        <strain evidence="1">CBS 102833</strain>
    </source>
</reference>
<feature type="non-terminal residue" evidence="1">
    <location>
        <position position="89"/>
    </location>
</feature>
<accession>A0ACC1KR64</accession>
<proteinExistence type="predicted"/>
<comment type="caution">
    <text evidence="1">The sequence shown here is derived from an EMBL/GenBank/DDBJ whole genome shotgun (WGS) entry which is preliminary data.</text>
</comment>